<reference evidence="2 3" key="1">
    <citation type="submission" date="2015-01" db="EMBL/GenBank/DDBJ databases">
        <title>The Genome Sequence of Exophiala mesophila CBS40295.</title>
        <authorList>
            <consortium name="The Broad Institute Genomics Platform"/>
            <person name="Cuomo C."/>
            <person name="de Hoog S."/>
            <person name="Gorbushina A."/>
            <person name="Stielow B."/>
            <person name="Teixiera M."/>
            <person name="Abouelleil A."/>
            <person name="Chapman S.B."/>
            <person name="Priest M."/>
            <person name="Young S.K."/>
            <person name="Wortman J."/>
            <person name="Nusbaum C."/>
            <person name="Birren B."/>
        </authorList>
    </citation>
    <scope>NUCLEOTIDE SEQUENCE [LARGE SCALE GENOMIC DNA]</scope>
    <source>
        <strain evidence="2 3">CBS 40295</strain>
    </source>
</reference>
<gene>
    <name evidence="2" type="ORF">PV10_07143</name>
</gene>
<dbReference type="VEuPathDB" id="FungiDB:PV10_07143"/>
<proteinExistence type="predicted"/>
<evidence type="ECO:0000313" key="3">
    <source>
        <dbReference type="Proteomes" id="UP000054302"/>
    </source>
</evidence>
<dbReference type="RefSeq" id="XP_016221337.1">
    <property type="nucleotide sequence ID" value="XM_016372005.1"/>
</dbReference>
<evidence type="ECO:0000256" key="1">
    <source>
        <dbReference type="SAM" id="MobiDB-lite"/>
    </source>
</evidence>
<dbReference type="EMBL" id="KN847524">
    <property type="protein sequence ID" value="KIV89763.1"/>
    <property type="molecule type" value="Genomic_DNA"/>
</dbReference>
<evidence type="ECO:0000313" key="2">
    <source>
        <dbReference type="EMBL" id="KIV89763.1"/>
    </source>
</evidence>
<accession>A0A0D1ZSG3</accession>
<dbReference type="AlphaFoldDB" id="A0A0D1ZSG3"/>
<organism evidence="2 3">
    <name type="scientific">Exophiala mesophila</name>
    <name type="common">Black yeast-like fungus</name>
    <dbReference type="NCBI Taxonomy" id="212818"/>
    <lineage>
        <taxon>Eukaryota</taxon>
        <taxon>Fungi</taxon>
        <taxon>Dikarya</taxon>
        <taxon>Ascomycota</taxon>
        <taxon>Pezizomycotina</taxon>
        <taxon>Eurotiomycetes</taxon>
        <taxon>Chaetothyriomycetidae</taxon>
        <taxon>Chaetothyriales</taxon>
        <taxon>Herpotrichiellaceae</taxon>
        <taxon>Exophiala</taxon>
    </lineage>
</organism>
<name>A0A0D1ZSG3_EXOME</name>
<protein>
    <submittedName>
        <fullName evidence="2">Uncharacterized protein</fullName>
    </submittedName>
</protein>
<feature type="region of interest" description="Disordered" evidence="1">
    <location>
        <begin position="1"/>
        <end position="20"/>
    </location>
</feature>
<keyword evidence="3" id="KW-1185">Reference proteome</keyword>
<dbReference type="GeneID" id="27324988"/>
<dbReference type="HOGENOM" id="CLU_1489031_0_0_1"/>
<dbReference type="Proteomes" id="UP000054302">
    <property type="component" value="Unassembled WGS sequence"/>
</dbReference>
<sequence>MKKKSEKASNAPSLSRRRSRHCTFSRNIELSNSDMLDRRNLVRFLIGDTVRGRQHHIRGVPATCHGGDVNYGNADYFTLVAARPLGRGLRTISIAVLEGTVASESFGHGFETLFRTHSGKSPQPDLATEGNELSLKIFEPMEFPSWVARILWHVTVQFSNDMNKSDFETNLDQEPISLGQD</sequence>